<evidence type="ECO:0000313" key="2">
    <source>
        <dbReference type="EMBL" id="RFU94808.1"/>
    </source>
</evidence>
<protein>
    <submittedName>
        <fullName evidence="2">Uncharacterized protein</fullName>
    </submittedName>
</protein>
<keyword evidence="1" id="KW-1133">Transmembrane helix</keyword>
<accession>A0A372MHE0</accession>
<dbReference type="RefSeq" id="WP_117330504.1">
    <property type="nucleotide sequence ID" value="NZ_QUWK01000007.1"/>
</dbReference>
<evidence type="ECO:0000313" key="3">
    <source>
        <dbReference type="Proteomes" id="UP000264002"/>
    </source>
</evidence>
<dbReference type="EMBL" id="QUWK01000007">
    <property type="protein sequence ID" value="RFU94808.1"/>
    <property type="molecule type" value="Genomic_DNA"/>
</dbReference>
<comment type="caution">
    <text evidence="2">The sequence shown here is derived from an EMBL/GenBank/DDBJ whole genome shotgun (WGS) entry which is preliminary data.</text>
</comment>
<reference evidence="2 3" key="2">
    <citation type="submission" date="2018-09" db="EMBL/GenBank/DDBJ databases">
        <title>Genome of Sphaerochaeta halotolerans strain 4-11.</title>
        <authorList>
            <person name="Nazina T.N."/>
            <person name="Sokolova D.S."/>
        </authorList>
    </citation>
    <scope>NUCLEOTIDE SEQUENCE [LARGE SCALE GENOMIC DNA]</scope>
    <source>
        <strain evidence="2 3">4-11</strain>
    </source>
</reference>
<gene>
    <name evidence="2" type="ORF">DYP60_08120</name>
</gene>
<sequence length="109" mass="12166">MAKRGFFHSFLSAVIVAVLIFFVMYFFIPSMGMKFLGVSFALREGSLNAQVLDVISEQSQGNPDFSSESFVRLQQLLSSPEVQERLKEAAKEGQQALESAVQQLTERAE</sequence>
<organism evidence="2 3">
    <name type="scientific">Sphaerochaeta halotolerans</name>
    <dbReference type="NCBI Taxonomy" id="2293840"/>
    <lineage>
        <taxon>Bacteria</taxon>
        <taxon>Pseudomonadati</taxon>
        <taxon>Spirochaetota</taxon>
        <taxon>Spirochaetia</taxon>
        <taxon>Spirochaetales</taxon>
        <taxon>Sphaerochaetaceae</taxon>
        <taxon>Sphaerochaeta</taxon>
    </lineage>
</organism>
<dbReference type="OrthoDB" id="371091at2"/>
<dbReference type="Proteomes" id="UP000264002">
    <property type="component" value="Unassembled WGS sequence"/>
</dbReference>
<keyword evidence="1" id="KW-0472">Membrane</keyword>
<dbReference type="AlphaFoldDB" id="A0A372MHE0"/>
<feature type="transmembrane region" description="Helical" evidence="1">
    <location>
        <begin position="6"/>
        <end position="28"/>
    </location>
</feature>
<keyword evidence="1" id="KW-0812">Transmembrane</keyword>
<keyword evidence="3" id="KW-1185">Reference proteome</keyword>
<evidence type="ECO:0000256" key="1">
    <source>
        <dbReference type="SAM" id="Phobius"/>
    </source>
</evidence>
<reference evidence="3" key="1">
    <citation type="submission" date="2018-08" db="EMBL/GenBank/DDBJ databases">
        <authorList>
            <person name="Grouzdev D.S."/>
            <person name="Krutkina M.S."/>
        </authorList>
    </citation>
    <scope>NUCLEOTIDE SEQUENCE [LARGE SCALE GENOMIC DNA]</scope>
    <source>
        <strain evidence="3">4-11</strain>
    </source>
</reference>
<proteinExistence type="predicted"/>
<name>A0A372MHE0_9SPIR</name>